<evidence type="ECO:0000313" key="3">
    <source>
        <dbReference type="EMBL" id="GGK15256.1"/>
    </source>
</evidence>
<dbReference type="InterPro" id="IPR011146">
    <property type="entry name" value="HIT-like"/>
</dbReference>
<feature type="short sequence motif" description="Histidine triad motif" evidence="1">
    <location>
        <begin position="98"/>
        <end position="102"/>
    </location>
</feature>
<reference evidence="4" key="1">
    <citation type="journal article" date="2019" name="Int. J. Syst. Evol. Microbiol.">
        <title>The Global Catalogue of Microorganisms (GCM) 10K type strain sequencing project: providing services to taxonomists for standard genome sequencing and annotation.</title>
        <authorList>
            <consortium name="The Broad Institute Genomics Platform"/>
            <consortium name="The Broad Institute Genome Sequencing Center for Infectious Disease"/>
            <person name="Wu L."/>
            <person name="Ma J."/>
        </authorList>
    </citation>
    <scope>NUCLEOTIDE SEQUENCE [LARGE SCALE GENOMIC DNA]</scope>
    <source>
        <strain evidence="4">CGMCC 1.8985</strain>
    </source>
</reference>
<dbReference type="PRINTS" id="PR00332">
    <property type="entry name" value="HISTRIAD"/>
</dbReference>
<dbReference type="InterPro" id="IPR036265">
    <property type="entry name" value="HIT-like_sf"/>
</dbReference>
<evidence type="ECO:0000313" key="4">
    <source>
        <dbReference type="Proteomes" id="UP000599009"/>
    </source>
</evidence>
<dbReference type="Gene3D" id="3.30.428.10">
    <property type="entry name" value="HIT-like"/>
    <property type="match status" value="1"/>
</dbReference>
<dbReference type="InterPro" id="IPR001310">
    <property type="entry name" value="Histidine_triad_HIT"/>
</dbReference>
<name>A0ABQ2ENK2_9GAMM</name>
<dbReference type="Proteomes" id="UP000599009">
    <property type="component" value="Unassembled WGS sequence"/>
</dbReference>
<feature type="domain" description="HIT" evidence="2">
    <location>
        <begin position="6"/>
        <end position="113"/>
    </location>
</feature>
<evidence type="ECO:0000259" key="2">
    <source>
        <dbReference type="PROSITE" id="PS51084"/>
    </source>
</evidence>
<organism evidence="3 4">
    <name type="scientific">Luteimonas terricola</name>
    <dbReference type="NCBI Taxonomy" id="645597"/>
    <lineage>
        <taxon>Bacteria</taxon>
        <taxon>Pseudomonadati</taxon>
        <taxon>Pseudomonadota</taxon>
        <taxon>Gammaproteobacteria</taxon>
        <taxon>Lysobacterales</taxon>
        <taxon>Lysobacteraceae</taxon>
        <taxon>Luteimonas</taxon>
    </lineage>
</organism>
<gene>
    <name evidence="3" type="ORF">GCM10011394_25550</name>
</gene>
<proteinExistence type="predicted"/>
<protein>
    <submittedName>
        <fullName evidence="3">HIT family protein</fullName>
    </submittedName>
</protein>
<dbReference type="SUPFAM" id="SSF54197">
    <property type="entry name" value="HIT-like"/>
    <property type="match status" value="1"/>
</dbReference>
<dbReference type="Pfam" id="PF01230">
    <property type="entry name" value="HIT"/>
    <property type="match status" value="1"/>
</dbReference>
<sequence length="145" mass="15426">MANGCIFCEIVAKDAPASFVREDALTVAFIDTRQFHLGHILVVPKAHLADIRELDGETGAALMAAVVDVTRAVSSALSCQGISVWNSNGEAAGQEVPHLHFHVHPRWQSDRLLEVYPSPPGSPDRATLDALAASIRPHLLSGSAA</sequence>
<dbReference type="PANTHER" id="PTHR46648:SF1">
    <property type="entry name" value="ADENOSINE 5'-MONOPHOSPHORAMIDASE HNT1"/>
    <property type="match status" value="1"/>
</dbReference>
<evidence type="ECO:0000256" key="1">
    <source>
        <dbReference type="PROSITE-ProRule" id="PRU00464"/>
    </source>
</evidence>
<dbReference type="EMBL" id="BMME01000001">
    <property type="protein sequence ID" value="GGK15256.1"/>
    <property type="molecule type" value="Genomic_DNA"/>
</dbReference>
<comment type="caution">
    <text evidence="3">The sequence shown here is derived from an EMBL/GenBank/DDBJ whole genome shotgun (WGS) entry which is preliminary data.</text>
</comment>
<dbReference type="PANTHER" id="PTHR46648">
    <property type="entry name" value="HIT FAMILY PROTEIN 1"/>
    <property type="match status" value="1"/>
</dbReference>
<accession>A0ABQ2ENK2</accession>
<dbReference type="PROSITE" id="PS51084">
    <property type="entry name" value="HIT_2"/>
    <property type="match status" value="1"/>
</dbReference>
<keyword evidence="4" id="KW-1185">Reference proteome</keyword>
<dbReference type="RefSeq" id="WP_165942424.1">
    <property type="nucleotide sequence ID" value="NZ_BMME01000001.1"/>
</dbReference>